<reference evidence="3" key="1">
    <citation type="submission" date="2021-05" db="EMBL/GenBank/DDBJ databases">
        <title>Complete genome sequence of the cellulolytic planctomycete Telmatocola sphagniphila SP2T and characterization of the first cellulase from planctomycetes.</title>
        <authorList>
            <person name="Rakitin A.L."/>
            <person name="Beletsky A.V."/>
            <person name="Naumoff D.G."/>
            <person name="Kulichevskaya I.S."/>
            <person name="Mardanov A.V."/>
            <person name="Ravin N.V."/>
            <person name="Dedysh S.N."/>
        </authorList>
    </citation>
    <scope>NUCLEOTIDE SEQUENCE</scope>
    <source>
        <strain evidence="3">SP2T</strain>
    </source>
</reference>
<accession>A0A8E6BAN0</accession>
<dbReference type="GO" id="GO:0005524">
    <property type="term" value="F:ATP binding"/>
    <property type="evidence" value="ECO:0007669"/>
    <property type="project" value="InterPro"/>
</dbReference>
<dbReference type="Gene3D" id="3.40.50.300">
    <property type="entry name" value="P-loop containing nucleotide triphosphate hydrolases"/>
    <property type="match status" value="1"/>
</dbReference>
<dbReference type="RefSeq" id="WP_213499193.1">
    <property type="nucleotide sequence ID" value="NZ_CP074694.1"/>
</dbReference>
<gene>
    <name evidence="3" type="ORF">KIH39_10030</name>
</gene>
<feature type="region of interest" description="Disordered" evidence="1">
    <location>
        <begin position="270"/>
        <end position="301"/>
    </location>
</feature>
<keyword evidence="4" id="KW-1185">Reference proteome</keyword>
<sequence>MKSFFTAGDLFEDWRDEIESGKPPTLYRCGTGDFEKIELGPGRVMLIGGAPGAGKTAFVMQCVVDALRIDPTLRACVLNVEMAPGVLLDRQLARLSGVDATLIRQRKLETIHADRIDQAFSTLESIGERLAFVRPPYSLENLANAADEFESGLLVLDYIQRIEAPGDHADNRGSVNASMNFLRQFADNGQAVIVVSAVGRTKDSKGRSSYSGEGLNLASFRESSELEFGCDDAYILVPIDEDTVKLGHHKSRHGEQRDISLSFAKSIQRFTPESAPSIPGSKPRTPIESLWNRPKPAKGSV</sequence>
<evidence type="ECO:0000313" key="4">
    <source>
        <dbReference type="Proteomes" id="UP000676194"/>
    </source>
</evidence>
<evidence type="ECO:0000313" key="3">
    <source>
        <dbReference type="EMBL" id="QVL34221.1"/>
    </source>
</evidence>
<dbReference type="GO" id="GO:0005829">
    <property type="term" value="C:cytosol"/>
    <property type="evidence" value="ECO:0007669"/>
    <property type="project" value="TreeGrafter"/>
</dbReference>
<dbReference type="SUPFAM" id="SSF52540">
    <property type="entry name" value="P-loop containing nucleoside triphosphate hydrolases"/>
    <property type="match status" value="1"/>
</dbReference>
<dbReference type="EMBL" id="CP074694">
    <property type="protein sequence ID" value="QVL34221.1"/>
    <property type="molecule type" value="Genomic_DNA"/>
</dbReference>
<dbReference type="GO" id="GO:0003678">
    <property type="term" value="F:DNA helicase activity"/>
    <property type="evidence" value="ECO:0007669"/>
    <property type="project" value="InterPro"/>
</dbReference>
<dbReference type="GO" id="GO:0006260">
    <property type="term" value="P:DNA replication"/>
    <property type="evidence" value="ECO:0007669"/>
    <property type="project" value="InterPro"/>
</dbReference>
<evidence type="ECO:0000259" key="2">
    <source>
        <dbReference type="PROSITE" id="PS51199"/>
    </source>
</evidence>
<evidence type="ECO:0000256" key="1">
    <source>
        <dbReference type="SAM" id="MobiDB-lite"/>
    </source>
</evidence>
<dbReference type="KEGG" id="tsph:KIH39_10030"/>
<dbReference type="InterPro" id="IPR027417">
    <property type="entry name" value="P-loop_NTPase"/>
</dbReference>
<dbReference type="PANTHER" id="PTHR30153:SF2">
    <property type="entry name" value="REPLICATIVE DNA HELICASE"/>
    <property type="match status" value="1"/>
</dbReference>
<dbReference type="InterPro" id="IPR007694">
    <property type="entry name" value="DNA_helicase_DnaB-like_C"/>
</dbReference>
<organism evidence="3 4">
    <name type="scientific">Telmatocola sphagniphila</name>
    <dbReference type="NCBI Taxonomy" id="1123043"/>
    <lineage>
        <taxon>Bacteria</taxon>
        <taxon>Pseudomonadati</taxon>
        <taxon>Planctomycetota</taxon>
        <taxon>Planctomycetia</taxon>
        <taxon>Gemmatales</taxon>
        <taxon>Gemmataceae</taxon>
    </lineage>
</organism>
<dbReference type="Pfam" id="PF03796">
    <property type="entry name" value="DnaB_C"/>
    <property type="match status" value="1"/>
</dbReference>
<dbReference type="AlphaFoldDB" id="A0A8E6BAN0"/>
<dbReference type="PROSITE" id="PS51199">
    <property type="entry name" value="SF4_HELICASE"/>
    <property type="match status" value="1"/>
</dbReference>
<protein>
    <submittedName>
        <fullName evidence="3">AAA family ATPase</fullName>
    </submittedName>
</protein>
<name>A0A8E6BAN0_9BACT</name>
<dbReference type="Proteomes" id="UP000676194">
    <property type="component" value="Chromosome"/>
</dbReference>
<feature type="domain" description="SF4 helicase" evidence="2">
    <location>
        <begin position="20"/>
        <end position="277"/>
    </location>
</feature>
<dbReference type="PANTHER" id="PTHR30153">
    <property type="entry name" value="REPLICATIVE DNA HELICASE DNAB"/>
    <property type="match status" value="1"/>
</dbReference>
<proteinExistence type="predicted"/>